<dbReference type="Pfam" id="PF00196">
    <property type="entry name" value="GerE"/>
    <property type="match status" value="1"/>
</dbReference>
<dbReference type="InterPro" id="IPR039420">
    <property type="entry name" value="WalR-like"/>
</dbReference>
<dbReference type="PROSITE" id="PS50110">
    <property type="entry name" value="RESPONSE_REGULATORY"/>
    <property type="match status" value="1"/>
</dbReference>
<dbReference type="InterPro" id="IPR058245">
    <property type="entry name" value="NreC/VraR/RcsB-like_REC"/>
</dbReference>
<dbReference type="AlphaFoldDB" id="A0A1T4U2K3"/>
<feature type="modified residue" description="4-aspartylphosphate" evidence="5">
    <location>
        <position position="57"/>
    </location>
</feature>
<dbReference type="InterPro" id="IPR011006">
    <property type="entry name" value="CheY-like_superfamily"/>
</dbReference>
<keyword evidence="4" id="KW-0804">Transcription</keyword>
<protein>
    <submittedName>
        <fullName evidence="8">DNA-binding response regulator, NarL/FixJ family, contains REC and HTH domains</fullName>
    </submittedName>
</protein>
<evidence type="ECO:0000259" key="6">
    <source>
        <dbReference type="PROSITE" id="PS50043"/>
    </source>
</evidence>
<evidence type="ECO:0000256" key="3">
    <source>
        <dbReference type="ARBA" id="ARBA00023125"/>
    </source>
</evidence>
<dbReference type="InterPro" id="IPR001789">
    <property type="entry name" value="Sig_transdc_resp-reg_receiver"/>
</dbReference>
<dbReference type="SMART" id="SM00448">
    <property type="entry name" value="REC"/>
    <property type="match status" value="1"/>
</dbReference>
<dbReference type="PROSITE" id="PS50043">
    <property type="entry name" value="HTH_LUXR_2"/>
    <property type="match status" value="1"/>
</dbReference>
<evidence type="ECO:0000256" key="4">
    <source>
        <dbReference type="ARBA" id="ARBA00023163"/>
    </source>
</evidence>
<dbReference type="OrthoDB" id="9797341at2"/>
<dbReference type="SUPFAM" id="SSF52172">
    <property type="entry name" value="CheY-like"/>
    <property type="match status" value="1"/>
</dbReference>
<dbReference type="SUPFAM" id="SSF46894">
    <property type="entry name" value="C-terminal effector domain of the bipartite response regulators"/>
    <property type="match status" value="1"/>
</dbReference>
<dbReference type="PANTHER" id="PTHR43214:SF41">
    <property type="entry name" value="NITRATE_NITRITE RESPONSE REGULATOR PROTEIN NARP"/>
    <property type="match status" value="1"/>
</dbReference>
<dbReference type="CDD" id="cd06170">
    <property type="entry name" value="LuxR_C_like"/>
    <property type="match status" value="1"/>
</dbReference>
<evidence type="ECO:0000313" key="8">
    <source>
        <dbReference type="EMBL" id="SKA46761.1"/>
    </source>
</evidence>
<sequence length="211" mass="23717">MNIKIAIADDHQLFLKSLSLLIAGFNGFSIVAEAVNGKELLDKITALPVQPDIVLLDVNMPVMDGPKATALLQKQYPGIRIAALSMKENDTTIITMLKAGCCAYLLKDIHPVELEKALREIHESGYYHNDASNVNYRRLILQSEQQETITEREKEFLSLACSDLTYKAIAQKMNVSERTVDGYREILFHKLNVQSRTGMVLEALRRQLVSL</sequence>
<dbReference type="GO" id="GO:0003677">
    <property type="term" value="F:DNA binding"/>
    <property type="evidence" value="ECO:0007669"/>
    <property type="project" value="UniProtKB-KW"/>
</dbReference>
<gene>
    <name evidence="8" type="ORF">SAMN04488128_10820</name>
</gene>
<evidence type="ECO:0000313" key="9">
    <source>
        <dbReference type="Proteomes" id="UP000190367"/>
    </source>
</evidence>
<reference evidence="9" key="1">
    <citation type="submission" date="2017-02" db="EMBL/GenBank/DDBJ databases">
        <authorList>
            <person name="Varghese N."/>
            <person name="Submissions S."/>
        </authorList>
    </citation>
    <scope>NUCLEOTIDE SEQUENCE [LARGE SCALE GENOMIC DNA]</scope>
    <source>
        <strain evidence="9">DSM 22224</strain>
    </source>
</reference>
<keyword evidence="1 5" id="KW-0597">Phosphoprotein</keyword>
<name>A0A1T4U2K3_9BACT</name>
<dbReference type="STRING" id="634771.SAMN04488128_10820"/>
<accession>A0A1T4U2K3</accession>
<dbReference type="SMART" id="SM00421">
    <property type="entry name" value="HTH_LUXR"/>
    <property type="match status" value="1"/>
</dbReference>
<evidence type="ECO:0000256" key="2">
    <source>
        <dbReference type="ARBA" id="ARBA00023015"/>
    </source>
</evidence>
<dbReference type="PRINTS" id="PR00038">
    <property type="entry name" value="HTHLUXR"/>
</dbReference>
<dbReference type="InterPro" id="IPR016032">
    <property type="entry name" value="Sig_transdc_resp-reg_C-effctor"/>
</dbReference>
<proteinExistence type="predicted"/>
<dbReference type="GO" id="GO:0000160">
    <property type="term" value="P:phosphorelay signal transduction system"/>
    <property type="evidence" value="ECO:0007669"/>
    <property type="project" value="InterPro"/>
</dbReference>
<feature type="domain" description="Response regulatory" evidence="7">
    <location>
        <begin position="4"/>
        <end position="122"/>
    </location>
</feature>
<keyword evidence="3 8" id="KW-0238">DNA-binding</keyword>
<organism evidence="8 9">
    <name type="scientific">Chitinophaga eiseniae</name>
    <dbReference type="NCBI Taxonomy" id="634771"/>
    <lineage>
        <taxon>Bacteria</taxon>
        <taxon>Pseudomonadati</taxon>
        <taxon>Bacteroidota</taxon>
        <taxon>Chitinophagia</taxon>
        <taxon>Chitinophagales</taxon>
        <taxon>Chitinophagaceae</taxon>
        <taxon>Chitinophaga</taxon>
    </lineage>
</organism>
<dbReference type="RefSeq" id="WP_078673083.1">
    <property type="nucleotide sequence ID" value="NZ_FUWZ01000008.1"/>
</dbReference>
<keyword evidence="9" id="KW-1185">Reference proteome</keyword>
<keyword evidence="2" id="KW-0805">Transcription regulation</keyword>
<dbReference type="Gene3D" id="3.40.50.2300">
    <property type="match status" value="1"/>
</dbReference>
<feature type="domain" description="HTH luxR-type" evidence="6">
    <location>
        <begin position="142"/>
        <end position="207"/>
    </location>
</feature>
<evidence type="ECO:0000259" key="7">
    <source>
        <dbReference type="PROSITE" id="PS50110"/>
    </source>
</evidence>
<dbReference type="Proteomes" id="UP000190367">
    <property type="component" value="Unassembled WGS sequence"/>
</dbReference>
<dbReference type="Pfam" id="PF00072">
    <property type="entry name" value="Response_reg"/>
    <property type="match status" value="1"/>
</dbReference>
<evidence type="ECO:0000256" key="1">
    <source>
        <dbReference type="ARBA" id="ARBA00022553"/>
    </source>
</evidence>
<dbReference type="CDD" id="cd17535">
    <property type="entry name" value="REC_NarL-like"/>
    <property type="match status" value="1"/>
</dbReference>
<dbReference type="EMBL" id="FUWZ01000008">
    <property type="protein sequence ID" value="SKA46761.1"/>
    <property type="molecule type" value="Genomic_DNA"/>
</dbReference>
<dbReference type="InterPro" id="IPR000792">
    <property type="entry name" value="Tscrpt_reg_LuxR_C"/>
</dbReference>
<dbReference type="GO" id="GO:0006355">
    <property type="term" value="P:regulation of DNA-templated transcription"/>
    <property type="evidence" value="ECO:0007669"/>
    <property type="project" value="InterPro"/>
</dbReference>
<evidence type="ECO:0000256" key="5">
    <source>
        <dbReference type="PROSITE-ProRule" id="PRU00169"/>
    </source>
</evidence>
<dbReference type="PANTHER" id="PTHR43214">
    <property type="entry name" value="TWO-COMPONENT RESPONSE REGULATOR"/>
    <property type="match status" value="1"/>
</dbReference>